<reference evidence="3" key="1">
    <citation type="journal article" date="2019" name="Int. J. Syst. Evol. Microbiol.">
        <title>The Global Catalogue of Microorganisms (GCM) 10K type strain sequencing project: providing services to taxonomists for standard genome sequencing and annotation.</title>
        <authorList>
            <consortium name="The Broad Institute Genomics Platform"/>
            <consortium name="The Broad Institute Genome Sequencing Center for Infectious Disease"/>
            <person name="Wu L."/>
            <person name="Ma J."/>
        </authorList>
    </citation>
    <scope>NUCLEOTIDE SEQUENCE [LARGE SCALE GENOMIC DNA]</scope>
    <source>
        <strain evidence="3">CCUG 50349</strain>
    </source>
</reference>
<name>A0ABV9P4A9_9FLAO</name>
<dbReference type="EMBL" id="JBHSGW010000002">
    <property type="protein sequence ID" value="MFC4739230.1"/>
    <property type="molecule type" value="Genomic_DNA"/>
</dbReference>
<keyword evidence="1" id="KW-0732">Signal</keyword>
<dbReference type="Proteomes" id="UP001595885">
    <property type="component" value="Unassembled WGS sequence"/>
</dbReference>
<accession>A0ABV9P4A9</accession>
<proteinExistence type="predicted"/>
<dbReference type="InterPro" id="IPR046219">
    <property type="entry name" value="DUF6252"/>
</dbReference>
<dbReference type="RefSeq" id="WP_379738522.1">
    <property type="nucleotide sequence ID" value="NZ_JBHSGW010000002.1"/>
</dbReference>
<keyword evidence="3" id="KW-1185">Reference proteome</keyword>
<evidence type="ECO:0000313" key="2">
    <source>
        <dbReference type="EMBL" id="MFC4739230.1"/>
    </source>
</evidence>
<evidence type="ECO:0000313" key="3">
    <source>
        <dbReference type="Proteomes" id="UP001595885"/>
    </source>
</evidence>
<gene>
    <name evidence="2" type="ORF">ACFO3U_04425</name>
</gene>
<sequence length="160" mass="17365">MKKLKKTYFLFIVAISSLLINTSCNSNDDNDTVPLADTFYIKFKANDVQQNFTDLAIINSLSKAIVGNDENQTKTVVITVPLNVTAGTYTITDEPSNVNSYGILYSSDSESISTINATGTLVITEVNDNKIKGTFNFTAENAESGPSTITVVEGEFNVEN</sequence>
<dbReference type="Pfam" id="PF19765">
    <property type="entry name" value="DUF6252"/>
    <property type="match status" value="1"/>
</dbReference>
<comment type="caution">
    <text evidence="2">The sequence shown here is derived from an EMBL/GenBank/DDBJ whole genome shotgun (WGS) entry which is preliminary data.</text>
</comment>
<evidence type="ECO:0000256" key="1">
    <source>
        <dbReference type="SAM" id="SignalP"/>
    </source>
</evidence>
<protein>
    <submittedName>
        <fullName evidence="2">DUF6252 family protein</fullName>
    </submittedName>
</protein>
<feature type="signal peptide" evidence="1">
    <location>
        <begin position="1"/>
        <end position="26"/>
    </location>
</feature>
<organism evidence="2 3">
    <name type="scientific">Flavobacterium ponti</name>
    <dbReference type="NCBI Taxonomy" id="665133"/>
    <lineage>
        <taxon>Bacteria</taxon>
        <taxon>Pseudomonadati</taxon>
        <taxon>Bacteroidota</taxon>
        <taxon>Flavobacteriia</taxon>
        <taxon>Flavobacteriales</taxon>
        <taxon>Flavobacteriaceae</taxon>
        <taxon>Flavobacterium</taxon>
    </lineage>
</organism>
<feature type="chain" id="PRO_5047500425" evidence="1">
    <location>
        <begin position="27"/>
        <end position="160"/>
    </location>
</feature>